<dbReference type="STRING" id="1801756.A3C67_00345"/>
<reference evidence="1 2" key="1">
    <citation type="journal article" date="2016" name="Nat. Commun.">
        <title>Thousands of microbial genomes shed light on interconnected biogeochemical processes in an aquifer system.</title>
        <authorList>
            <person name="Anantharaman K."/>
            <person name="Brown C.T."/>
            <person name="Hug L.A."/>
            <person name="Sharon I."/>
            <person name="Castelle C.J."/>
            <person name="Probst A.J."/>
            <person name="Thomas B.C."/>
            <person name="Singh A."/>
            <person name="Wilkins M.J."/>
            <person name="Karaoz U."/>
            <person name="Brodie E.L."/>
            <person name="Williams K.H."/>
            <person name="Hubbard S.S."/>
            <person name="Banfield J.F."/>
        </authorList>
    </citation>
    <scope>NUCLEOTIDE SEQUENCE [LARGE SCALE GENOMIC DNA]</scope>
</reference>
<dbReference type="Proteomes" id="UP000179275">
    <property type="component" value="Unassembled WGS sequence"/>
</dbReference>
<organism evidence="1 2">
    <name type="scientific">Candidatus Nomurabacteria bacterium RIFCSPHIGHO2_02_FULL_42_19</name>
    <dbReference type="NCBI Taxonomy" id="1801756"/>
    <lineage>
        <taxon>Bacteria</taxon>
        <taxon>Candidatus Nomuraibacteriota</taxon>
    </lineage>
</organism>
<name>A0A1F6W312_9BACT</name>
<gene>
    <name evidence="1" type="ORF">A3C67_00345</name>
</gene>
<evidence type="ECO:0000313" key="2">
    <source>
        <dbReference type="Proteomes" id="UP000179275"/>
    </source>
</evidence>
<comment type="caution">
    <text evidence="1">The sequence shown here is derived from an EMBL/GenBank/DDBJ whole genome shotgun (WGS) entry which is preliminary data.</text>
</comment>
<protein>
    <submittedName>
        <fullName evidence="1">Uncharacterized protein</fullName>
    </submittedName>
</protein>
<sequence>MKESKKIMNDDLKNPFRNYMDSFRIHEEVENPVHEIVNIYYEMRRWDNMPKKFYEKKERSYPKLAHEAKMLYEACEEELEDAVWALDKMKYLADKGGFDWSIITCLKHKLK</sequence>
<dbReference type="AlphaFoldDB" id="A0A1F6W312"/>
<accession>A0A1F6W312</accession>
<dbReference type="EMBL" id="MFUG01000005">
    <property type="protein sequence ID" value="OGI76313.1"/>
    <property type="molecule type" value="Genomic_DNA"/>
</dbReference>
<evidence type="ECO:0000313" key="1">
    <source>
        <dbReference type="EMBL" id="OGI76313.1"/>
    </source>
</evidence>
<proteinExistence type="predicted"/>